<dbReference type="GO" id="GO:0051082">
    <property type="term" value="F:unfolded protein binding"/>
    <property type="evidence" value="ECO:0007669"/>
    <property type="project" value="TreeGrafter"/>
</dbReference>
<dbReference type="InterPro" id="IPR001623">
    <property type="entry name" value="DnaJ_domain"/>
</dbReference>
<evidence type="ECO:0000313" key="5">
    <source>
        <dbReference type="EMBL" id="QHS77230.1"/>
    </source>
</evidence>
<organism evidence="5">
    <name type="scientific">viral metagenome</name>
    <dbReference type="NCBI Taxonomy" id="1070528"/>
    <lineage>
        <taxon>unclassified sequences</taxon>
        <taxon>metagenomes</taxon>
        <taxon>organismal metagenomes</taxon>
    </lineage>
</organism>
<evidence type="ECO:0000256" key="2">
    <source>
        <dbReference type="SAM" id="Coils"/>
    </source>
</evidence>
<dbReference type="EMBL" id="MN740543">
    <property type="protein sequence ID" value="QHS77230.1"/>
    <property type="molecule type" value="Genomic_DNA"/>
</dbReference>
<evidence type="ECO:0000259" key="4">
    <source>
        <dbReference type="PROSITE" id="PS50076"/>
    </source>
</evidence>
<accession>A0A6C0ACI9</accession>
<sequence length="353" mass="41843">MHSIDLYDVLNITKEASKKDVIKAYRELVKKYHPDRPEGDADLFELINHAFDTLSNEEKRKSYNDLQEMSDKVNKEHRNRKSEFDNYLNLQSQSEISKSKDQSELEFKETMMALDDKRNFDRVKYEEEQENKLSKEDLKDLQNDIMLEREQDDIEYQPENIFEGQHFDIKKFNKMWDVAKKKSQAIVEHNRPSSMNDHDEYVGIDADYGELFGKDAGNDYVGVNFSSPLDTLTAEDLKNLDSDEDNDGGYESHNKGRDDPNYKKSLEELMAEREKETQQINNMQFNDFNTDIKDGYGFLHQVGFDKQFELDYEDSKDMNDRYEKLLHAREQEDEVLSKNLKHKMEKLKKDREN</sequence>
<dbReference type="GO" id="GO:0005737">
    <property type="term" value="C:cytoplasm"/>
    <property type="evidence" value="ECO:0007669"/>
    <property type="project" value="TreeGrafter"/>
</dbReference>
<feature type="domain" description="J" evidence="4">
    <location>
        <begin position="5"/>
        <end position="67"/>
    </location>
</feature>
<dbReference type="InterPro" id="IPR018253">
    <property type="entry name" value="DnaJ_domain_CS"/>
</dbReference>
<dbReference type="SMART" id="SM00271">
    <property type="entry name" value="DnaJ"/>
    <property type="match status" value="1"/>
</dbReference>
<keyword evidence="1" id="KW-0143">Chaperone</keyword>
<dbReference type="PROSITE" id="PS50076">
    <property type="entry name" value="DNAJ_2"/>
    <property type="match status" value="1"/>
</dbReference>
<feature type="compositionally biased region" description="Basic and acidic residues" evidence="3">
    <location>
        <begin position="250"/>
        <end position="262"/>
    </location>
</feature>
<evidence type="ECO:0000256" key="1">
    <source>
        <dbReference type="ARBA" id="ARBA00023186"/>
    </source>
</evidence>
<dbReference type="SUPFAM" id="SSF46565">
    <property type="entry name" value="Chaperone J-domain"/>
    <property type="match status" value="1"/>
</dbReference>
<feature type="coiled-coil region" evidence="2">
    <location>
        <begin position="124"/>
        <end position="151"/>
    </location>
</feature>
<dbReference type="AlphaFoldDB" id="A0A6C0ACI9"/>
<name>A0A6C0ACI9_9ZZZZ</name>
<dbReference type="PROSITE" id="PS00636">
    <property type="entry name" value="DNAJ_1"/>
    <property type="match status" value="1"/>
</dbReference>
<dbReference type="InterPro" id="IPR036869">
    <property type="entry name" value="J_dom_sf"/>
</dbReference>
<evidence type="ECO:0000256" key="3">
    <source>
        <dbReference type="SAM" id="MobiDB-lite"/>
    </source>
</evidence>
<reference evidence="5" key="1">
    <citation type="journal article" date="2020" name="Nature">
        <title>Giant virus diversity and host interactions through global metagenomics.</title>
        <authorList>
            <person name="Schulz F."/>
            <person name="Roux S."/>
            <person name="Paez-Espino D."/>
            <person name="Jungbluth S."/>
            <person name="Walsh D.A."/>
            <person name="Denef V.J."/>
            <person name="McMahon K.D."/>
            <person name="Konstantinidis K.T."/>
            <person name="Eloe-Fadrosh E.A."/>
            <person name="Kyrpides N.C."/>
            <person name="Woyke T."/>
        </authorList>
    </citation>
    <scope>NUCLEOTIDE SEQUENCE</scope>
    <source>
        <strain evidence="5">GVMAG-S-1004661-13</strain>
    </source>
</reference>
<dbReference type="PANTHER" id="PTHR43096">
    <property type="entry name" value="DNAJ HOMOLOG 1, MITOCHONDRIAL-RELATED"/>
    <property type="match status" value="1"/>
</dbReference>
<dbReference type="PANTHER" id="PTHR43096:SF52">
    <property type="entry name" value="DNAJ HOMOLOG 1, MITOCHONDRIAL-RELATED"/>
    <property type="match status" value="1"/>
</dbReference>
<dbReference type="PRINTS" id="PR00625">
    <property type="entry name" value="JDOMAIN"/>
</dbReference>
<dbReference type="Pfam" id="PF00226">
    <property type="entry name" value="DnaJ"/>
    <property type="match status" value="1"/>
</dbReference>
<feature type="region of interest" description="Disordered" evidence="3">
    <location>
        <begin position="239"/>
        <end position="262"/>
    </location>
</feature>
<dbReference type="GO" id="GO:0042026">
    <property type="term" value="P:protein refolding"/>
    <property type="evidence" value="ECO:0007669"/>
    <property type="project" value="TreeGrafter"/>
</dbReference>
<keyword evidence="2" id="KW-0175">Coiled coil</keyword>
<proteinExistence type="predicted"/>
<dbReference type="Gene3D" id="1.10.287.110">
    <property type="entry name" value="DnaJ domain"/>
    <property type="match status" value="1"/>
</dbReference>
<protein>
    <recommendedName>
        <fullName evidence="4">J domain-containing protein</fullName>
    </recommendedName>
</protein>
<dbReference type="CDD" id="cd06257">
    <property type="entry name" value="DnaJ"/>
    <property type="match status" value="1"/>
</dbReference>